<dbReference type="Pfam" id="PF03702">
    <property type="entry name" value="AnmK"/>
    <property type="match status" value="1"/>
</dbReference>
<accession>A0A7H8R7M4</accession>
<dbReference type="EMBL" id="CP055902">
    <property type="protein sequence ID" value="QKX62389.1"/>
    <property type="molecule type" value="Genomic_DNA"/>
</dbReference>
<organism evidence="1 2">
    <name type="scientific">Talaromyces rugulosus</name>
    <name type="common">Penicillium rugulosum</name>
    <dbReference type="NCBI Taxonomy" id="121627"/>
    <lineage>
        <taxon>Eukaryota</taxon>
        <taxon>Fungi</taxon>
        <taxon>Dikarya</taxon>
        <taxon>Ascomycota</taxon>
        <taxon>Pezizomycotina</taxon>
        <taxon>Eurotiomycetes</taxon>
        <taxon>Eurotiomycetidae</taxon>
        <taxon>Eurotiales</taxon>
        <taxon>Trichocomaceae</taxon>
        <taxon>Talaromyces</taxon>
        <taxon>Talaromyces sect. Islandici</taxon>
    </lineage>
</organism>
<keyword evidence="2" id="KW-1185">Reference proteome</keyword>
<dbReference type="PANTHER" id="PTHR30605:SF0">
    <property type="entry name" value="ANHYDRO-N-ACETYLMURAMIC ACID KINASE"/>
    <property type="match status" value="1"/>
</dbReference>
<reference evidence="2" key="1">
    <citation type="submission" date="2020-06" db="EMBL/GenBank/DDBJ databases">
        <title>A chromosome-scale genome assembly of Talaromyces rugulosus W13939.</title>
        <authorList>
            <person name="Wang B."/>
            <person name="Guo L."/>
            <person name="Ye K."/>
            <person name="Wang L."/>
        </authorList>
    </citation>
    <scope>NUCLEOTIDE SEQUENCE [LARGE SCALE GENOMIC DNA]</scope>
    <source>
        <strain evidence="2">W13939</strain>
    </source>
</reference>
<protein>
    <recommendedName>
        <fullName evidence="3">Anhydro-N-acetylmuramic acid kinase</fullName>
    </recommendedName>
</protein>
<dbReference type="GO" id="GO:0009254">
    <property type="term" value="P:peptidoglycan turnover"/>
    <property type="evidence" value="ECO:0007669"/>
    <property type="project" value="InterPro"/>
</dbReference>
<dbReference type="PANTHER" id="PTHR30605">
    <property type="entry name" value="ANHYDRO-N-ACETYLMURAMIC ACID KINASE"/>
    <property type="match status" value="1"/>
</dbReference>
<gene>
    <name evidence="1" type="ORF">TRUGW13939_09548</name>
</gene>
<dbReference type="GO" id="GO:0005524">
    <property type="term" value="F:ATP binding"/>
    <property type="evidence" value="ECO:0007669"/>
    <property type="project" value="InterPro"/>
</dbReference>
<dbReference type="Gene3D" id="3.30.420.40">
    <property type="match status" value="2"/>
</dbReference>
<dbReference type="GO" id="GO:0016773">
    <property type="term" value="F:phosphotransferase activity, alcohol group as acceptor"/>
    <property type="evidence" value="ECO:0007669"/>
    <property type="project" value="InterPro"/>
</dbReference>
<dbReference type="InterPro" id="IPR005338">
    <property type="entry name" value="Anhydro_N_Ac-Mur_kinase"/>
</dbReference>
<dbReference type="SUPFAM" id="SSF53067">
    <property type="entry name" value="Actin-like ATPase domain"/>
    <property type="match status" value="1"/>
</dbReference>
<dbReference type="InterPro" id="IPR043129">
    <property type="entry name" value="ATPase_NBD"/>
</dbReference>
<evidence type="ECO:0000313" key="1">
    <source>
        <dbReference type="EMBL" id="QKX62389.1"/>
    </source>
</evidence>
<dbReference type="GeneID" id="55997031"/>
<dbReference type="GO" id="GO:0006040">
    <property type="term" value="P:amino sugar metabolic process"/>
    <property type="evidence" value="ECO:0007669"/>
    <property type="project" value="InterPro"/>
</dbReference>
<proteinExistence type="predicted"/>
<dbReference type="OrthoDB" id="5427593at2759"/>
<evidence type="ECO:0008006" key="3">
    <source>
        <dbReference type="Google" id="ProtNLM"/>
    </source>
</evidence>
<dbReference type="KEGG" id="trg:TRUGW13939_09548"/>
<sequence>MVTLNVIGLNCGTSIDGIDVALCRISSVPASGDVKIELLSYTEIAVDPSLRATVLRLCRPNQEDAATSMAEVCDLNFALGREFARAVENSGIDLENVDVIASHGQTLWHQPLGEQRSTLQMAEPAVIAQKTGKTVVSGFRVAELAAGRQGAPLAGFFEHALLSHPQVTRISQNIGGIGNATILPATSNIQSTYLAFDTGPGNVFIDAAMRILTNGEQHYDHNGALGAKGEADIDGAVVDDYLTNEPYFQQKPPKTTGRELFSDDVARSIVTKMKSAGKSPEAIIATITRITAESIVRAYEQFVVPLLEGDGIIDEIYICGGGAYNPNIKKHIQSRLPKSRVSNLDAAPSELDPSAKEAILFALLGFLAICGRTVPVAADAESTHSAIMGVVTPGQNYHDVLQRVVGNPDFLSKLVLGRVIM</sequence>
<dbReference type="Proteomes" id="UP000509510">
    <property type="component" value="Chromosome V"/>
</dbReference>
<name>A0A7H8R7M4_TALRU</name>
<dbReference type="AlphaFoldDB" id="A0A7H8R7M4"/>
<dbReference type="RefSeq" id="XP_035348563.1">
    <property type="nucleotide sequence ID" value="XM_035492670.1"/>
</dbReference>
<evidence type="ECO:0000313" key="2">
    <source>
        <dbReference type="Proteomes" id="UP000509510"/>
    </source>
</evidence>